<gene>
    <name evidence="1" type="ORF">BZL30_7539</name>
</gene>
<protein>
    <submittedName>
        <fullName evidence="1">Uncharacterized protein</fullName>
    </submittedName>
</protein>
<name>A0A1V3WK56_MYCKA</name>
<reference evidence="1 2" key="1">
    <citation type="submission" date="2017-02" db="EMBL/GenBank/DDBJ databases">
        <title>Complete genome sequences of Mycobacterium kansasii strains isolated from rhesus macaques.</title>
        <authorList>
            <person name="Panda A."/>
            <person name="Nagaraj S."/>
            <person name="Zhao X."/>
            <person name="Tettelin H."/>
            <person name="Detolla L.J."/>
        </authorList>
    </citation>
    <scope>NUCLEOTIDE SEQUENCE [LARGE SCALE GENOMIC DNA]</scope>
    <source>
        <strain evidence="1 2">11-3813</strain>
    </source>
</reference>
<dbReference type="EMBL" id="MVBM01000008">
    <property type="protein sequence ID" value="OOK67359.1"/>
    <property type="molecule type" value="Genomic_DNA"/>
</dbReference>
<proteinExistence type="predicted"/>
<dbReference type="Proteomes" id="UP000189229">
    <property type="component" value="Unassembled WGS sequence"/>
</dbReference>
<accession>A0A1V3WK56</accession>
<evidence type="ECO:0000313" key="1">
    <source>
        <dbReference type="EMBL" id="OOK67359.1"/>
    </source>
</evidence>
<comment type="caution">
    <text evidence="1">The sequence shown here is derived from an EMBL/GenBank/DDBJ whole genome shotgun (WGS) entry which is preliminary data.</text>
</comment>
<dbReference type="AlphaFoldDB" id="A0A1V3WK56"/>
<organism evidence="1 2">
    <name type="scientific">Mycobacterium kansasii</name>
    <dbReference type="NCBI Taxonomy" id="1768"/>
    <lineage>
        <taxon>Bacteria</taxon>
        <taxon>Bacillati</taxon>
        <taxon>Actinomycetota</taxon>
        <taxon>Actinomycetes</taxon>
        <taxon>Mycobacteriales</taxon>
        <taxon>Mycobacteriaceae</taxon>
        <taxon>Mycobacterium</taxon>
    </lineage>
</organism>
<evidence type="ECO:0000313" key="2">
    <source>
        <dbReference type="Proteomes" id="UP000189229"/>
    </source>
</evidence>
<sequence length="66" mass="6811">MGGQPRLGAVDEAHRAAARCCRAASIRSRSSGFSARRTTVRANMIAPSTTARSALGPAAAAAKARW</sequence>